<reference evidence="2" key="1">
    <citation type="submission" date="2021-06" db="EMBL/GenBank/DDBJ databases">
        <authorList>
            <person name="Kallberg Y."/>
            <person name="Tangrot J."/>
            <person name="Rosling A."/>
        </authorList>
    </citation>
    <scope>NUCLEOTIDE SEQUENCE</scope>
    <source>
        <strain evidence="2">IN212</strain>
    </source>
</reference>
<evidence type="ECO:0000313" key="3">
    <source>
        <dbReference type="Proteomes" id="UP000789396"/>
    </source>
</evidence>
<gene>
    <name evidence="2" type="ORF">RFULGI_LOCUS12888</name>
</gene>
<evidence type="ECO:0000256" key="1">
    <source>
        <dbReference type="SAM" id="MobiDB-lite"/>
    </source>
</evidence>
<comment type="caution">
    <text evidence="2">The sequence shown here is derived from an EMBL/GenBank/DDBJ whole genome shotgun (WGS) entry which is preliminary data.</text>
</comment>
<dbReference type="OrthoDB" id="2375338at2759"/>
<proteinExistence type="predicted"/>
<dbReference type="EMBL" id="CAJVPZ010032246">
    <property type="protein sequence ID" value="CAG8741361.1"/>
    <property type="molecule type" value="Genomic_DNA"/>
</dbReference>
<evidence type="ECO:0000313" key="2">
    <source>
        <dbReference type="EMBL" id="CAG8741361.1"/>
    </source>
</evidence>
<feature type="non-terminal residue" evidence="2">
    <location>
        <position position="92"/>
    </location>
</feature>
<keyword evidence="3" id="KW-1185">Reference proteome</keyword>
<dbReference type="Proteomes" id="UP000789396">
    <property type="component" value="Unassembled WGS sequence"/>
</dbReference>
<sequence length="92" mass="10323">PSINEGSYVCEFLAPLINTIVSDLPLDIESWGSASAERKDSLRRARRPDFSIVVNVNGLKVEIAYLETGRPDSKPSKQARDHKKLRESQEIL</sequence>
<organism evidence="2 3">
    <name type="scientific">Racocetra fulgida</name>
    <dbReference type="NCBI Taxonomy" id="60492"/>
    <lineage>
        <taxon>Eukaryota</taxon>
        <taxon>Fungi</taxon>
        <taxon>Fungi incertae sedis</taxon>
        <taxon>Mucoromycota</taxon>
        <taxon>Glomeromycotina</taxon>
        <taxon>Glomeromycetes</taxon>
        <taxon>Diversisporales</taxon>
        <taxon>Gigasporaceae</taxon>
        <taxon>Racocetra</taxon>
    </lineage>
</organism>
<feature type="region of interest" description="Disordered" evidence="1">
    <location>
        <begin position="69"/>
        <end position="92"/>
    </location>
</feature>
<name>A0A9N9NKV7_9GLOM</name>
<dbReference type="AlphaFoldDB" id="A0A9N9NKV7"/>
<protein>
    <submittedName>
        <fullName evidence="2">19980_t:CDS:1</fullName>
    </submittedName>
</protein>
<accession>A0A9N9NKV7</accession>